<keyword evidence="3" id="KW-1185">Reference proteome</keyword>
<name>X6N531_RETFI</name>
<gene>
    <name evidence="2" type="ORF">RFI_15840</name>
</gene>
<feature type="region of interest" description="Disordered" evidence="1">
    <location>
        <begin position="102"/>
        <end position="124"/>
    </location>
</feature>
<feature type="region of interest" description="Disordered" evidence="1">
    <location>
        <begin position="1"/>
        <end position="26"/>
    </location>
</feature>
<dbReference type="Proteomes" id="UP000023152">
    <property type="component" value="Unassembled WGS sequence"/>
</dbReference>
<organism evidence="2 3">
    <name type="scientific">Reticulomyxa filosa</name>
    <dbReference type="NCBI Taxonomy" id="46433"/>
    <lineage>
        <taxon>Eukaryota</taxon>
        <taxon>Sar</taxon>
        <taxon>Rhizaria</taxon>
        <taxon>Retaria</taxon>
        <taxon>Foraminifera</taxon>
        <taxon>Monothalamids</taxon>
        <taxon>Reticulomyxidae</taxon>
        <taxon>Reticulomyxa</taxon>
    </lineage>
</organism>
<proteinExistence type="predicted"/>
<sequence length="189" mass="22029">MDVSDSSDNQTTEDQENDRKSSEKKDVAMLGKEWSNVALTDEQIDRYIVQVFDLSNEDSSTNDKEWSWYTLQDVETIVIDQMFRNSNQFGWLFEKKKKVIEKGNNNNNNNDNKSEQDHTNQTTMTTSQVQNHILSIVWRYMFFCIVRPQIMTTNVLLFIKPFSSSAKLSEKGSERGGEEGNIAFFFFFL</sequence>
<feature type="compositionally biased region" description="Basic and acidic residues" evidence="1">
    <location>
        <begin position="17"/>
        <end position="26"/>
    </location>
</feature>
<feature type="compositionally biased region" description="Low complexity" evidence="1">
    <location>
        <begin position="102"/>
        <end position="111"/>
    </location>
</feature>
<comment type="caution">
    <text evidence="2">The sequence shown here is derived from an EMBL/GenBank/DDBJ whole genome shotgun (WGS) entry which is preliminary data.</text>
</comment>
<accession>X6N531</accession>
<feature type="compositionally biased region" description="Polar residues" evidence="1">
    <location>
        <begin position="1"/>
        <end position="10"/>
    </location>
</feature>
<evidence type="ECO:0000313" key="2">
    <source>
        <dbReference type="EMBL" id="ETO21365.1"/>
    </source>
</evidence>
<reference evidence="2 3" key="1">
    <citation type="journal article" date="2013" name="Curr. Biol.">
        <title>The Genome of the Foraminiferan Reticulomyxa filosa.</title>
        <authorList>
            <person name="Glockner G."/>
            <person name="Hulsmann N."/>
            <person name="Schleicher M."/>
            <person name="Noegel A.A."/>
            <person name="Eichinger L."/>
            <person name="Gallinger C."/>
            <person name="Pawlowski J."/>
            <person name="Sierra R."/>
            <person name="Euteneuer U."/>
            <person name="Pillet L."/>
            <person name="Moustafa A."/>
            <person name="Platzer M."/>
            <person name="Groth M."/>
            <person name="Szafranski K."/>
            <person name="Schliwa M."/>
        </authorList>
    </citation>
    <scope>NUCLEOTIDE SEQUENCE [LARGE SCALE GENOMIC DNA]</scope>
</reference>
<evidence type="ECO:0000313" key="3">
    <source>
        <dbReference type="Proteomes" id="UP000023152"/>
    </source>
</evidence>
<protein>
    <submittedName>
        <fullName evidence="2">Uncharacterized protein</fullName>
    </submittedName>
</protein>
<evidence type="ECO:0000256" key="1">
    <source>
        <dbReference type="SAM" id="MobiDB-lite"/>
    </source>
</evidence>
<dbReference type="AlphaFoldDB" id="X6N531"/>
<dbReference type="EMBL" id="ASPP01011692">
    <property type="protein sequence ID" value="ETO21365.1"/>
    <property type="molecule type" value="Genomic_DNA"/>
</dbReference>